<feature type="compositionally biased region" description="Polar residues" evidence="2">
    <location>
        <begin position="52"/>
        <end position="65"/>
    </location>
</feature>
<keyword evidence="1" id="KW-0862">Zinc</keyword>
<dbReference type="GO" id="GO:0008270">
    <property type="term" value="F:zinc ion binding"/>
    <property type="evidence" value="ECO:0007669"/>
    <property type="project" value="UniProtKB-KW"/>
</dbReference>
<dbReference type="SUPFAM" id="SSF57756">
    <property type="entry name" value="Retrovirus zinc finger-like domains"/>
    <property type="match status" value="1"/>
</dbReference>
<dbReference type="AlphaFoldDB" id="A0A5A7TAL8"/>
<evidence type="ECO:0000259" key="3">
    <source>
        <dbReference type="PROSITE" id="PS50158"/>
    </source>
</evidence>
<feature type="domain" description="CCHC-type" evidence="3">
    <location>
        <begin position="283"/>
        <end position="297"/>
    </location>
</feature>
<evidence type="ECO:0000313" key="7">
    <source>
        <dbReference type="Proteomes" id="UP000321947"/>
    </source>
</evidence>
<evidence type="ECO:0000313" key="5">
    <source>
        <dbReference type="EMBL" id="TYK14875.1"/>
    </source>
</evidence>
<gene>
    <name evidence="5" type="ORF">E5676_scaffold2047G00050</name>
    <name evidence="4" type="ORF">E6C27_scaffold84G001840</name>
</gene>
<comment type="caution">
    <text evidence="4">The sequence shown here is derived from an EMBL/GenBank/DDBJ whole genome shotgun (WGS) entry which is preliminary data.</text>
</comment>
<dbReference type="GO" id="GO:0003676">
    <property type="term" value="F:nucleic acid binding"/>
    <property type="evidence" value="ECO:0007669"/>
    <property type="project" value="InterPro"/>
</dbReference>
<dbReference type="Gene3D" id="4.10.60.10">
    <property type="entry name" value="Zinc finger, CCHC-type"/>
    <property type="match status" value="1"/>
</dbReference>
<evidence type="ECO:0000256" key="2">
    <source>
        <dbReference type="SAM" id="MobiDB-lite"/>
    </source>
</evidence>
<dbReference type="EMBL" id="SSTD01008812">
    <property type="protein sequence ID" value="TYK14875.1"/>
    <property type="molecule type" value="Genomic_DNA"/>
</dbReference>
<dbReference type="InterPro" id="IPR036875">
    <property type="entry name" value="Znf_CCHC_sf"/>
</dbReference>
<keyword evidence="1" id="KW-0863">Zinc-finger</keyword>
<dbReference type="OrthoDB" id="1934635at2759"/>
<evidence type="ECO:0000313" key="4">
    <source>
        <dbReference type="EMBL" id="KAA0039086.1"/>
    </source>
</evidence>
<reference evidence="6 7" key="1">
    <citation type="submission" date="2019-08" db="EMBL/GenBank/DDBJ databases">
        <title>Draft genome sequences of two oriental melons (Cucumis melo L. var makuwa).</title>
        <authorList>
            <person name="Kwon S.-Y."/>
        </authorList>
    </citation>
    <scope>NUCLEOTIDE SEQUENCE [LARGE SCALE GENOMIC DNA]</scope>
    <source>
        <strain evidence="7">cv. Chang Bougi</strain>
        <strain evidence="6">cv. SW 3</strain>
        <tissue evidence="4">Leaf</tissue>
    </source>
</reference>
<dbReference type="PROSITE" id="PS50158">
    <property type="entry name" value="ZF_CCHC"/>
    <property type="match status" value="1"/>
</dbReference>
<proteinExistence type="predicted"/>
<evidence type="ECO:0000313" key="6">
    <source>
        <dbReference type="Proteomes" id="UP000321393"/>
    </source>
</evidence>
<feature type="compositionally biased region" description="Acidic residues" evidence="2">
    <location>
        <begin position="89"/>
        <end position="99"/>
    </location>
</feature>
<sequence>MENRGDREKENEAETLPALWQAIAKIGNRLDEHFERTNRDIQEIQRSMAQMNANPRGAQPQNRRGQQPRYVGGRHGPIIEEENNRNSENDDNSSTESDEFVEEAILRANWYERERPQQRRGENNSKVKLVAYKLKGGASAWWEQLKHYQQRNRSVREYTTEFSRLNALNNLNETPTQQVARYVGGLKSTIQDQLSLKSMKTLSKAITLAQKAEAHNTKANMRYSQYRKGVGENNSSDKGKQISTQNQPTVMKNMGGSSKQQERIETTANKNNNNYARANQIVCYKCNQKGHRSSECPLRKQVNLVEEVGSPMNVNSNDELDPNEIEENVCDEGDRVSCVIQKVLLLPK</sequence>
<dbReference type="Proteomes" id="UP000321393">
    <property type="component" value="Unassembled WGS sequence"/>
</dbReference>
<feature type="region of interest" description="Disordered" evidence="2">
    <location>
        <begin position="52"/>
        <end position="99"/>
    </location>
</feature>
<dbReference type="Proteomes" id="UP000321947">
    <property type="component" value="Unassembled WGS sequence"/>
</dbReference>
<dbReference type="SMART" id="SM00343">
    <property type="entry name" value="ZnF_C2HC"/>
    <property type="match status" value="1"/>
</dbReference>
<dbReference type="InterPro" id="IPR001878">
    <property type="entry name" value="Znf_CCHC"/>
</dbReference>
<dbReference type="Pfam" id="PF00098">
    <property type="entry name" value="zf-CCHC"/>
    <property type="match status" value="1"/>
</dbReference>
<evidence type="ECO:0000256" key="1">
    <source>
        <dbReference type="PROSITE-ProRule" id="PRU00047"/>
    </source>
</evidence>
<accession>A0A5A7TAL8</accession>
<keyword evidence="1" id="KW-0479">Metal-binding</keyword>
<dbReference type="EMBL" id="SSTE01018486">
    <property type="protein sequence ID" value="KAA0039086.1"/>
    <property type="molecule type" value="Genomic_DNA"/>
</dbReference>
<organism evidence="4 6">
    <name type="scientific">Cucumis melo var. makuwa</name>
    <name type="common">Oriental melon</name>
    <dbReference type="NCBI Taxonomy" id="1194695"/>
    <lineage>
        <taxon>Eukaryota</taxon>
        <taxon>Viridiplantae</taxon>
        <taxon>Streptophyta</taxon>
        <taxon>Embryophyta</taxon>
        <taxon>Tracheophyta</taxon>
        <taxon>Spermatophyta</taxon>
        <taxon>Magnoliopsida</taxon>
        <taxon>eudicotyledons</taxon>
        <taxon>Gunneridae</taxon>
        <taxon>Pentapetalae</taxon>
        <taxon>rosids</taxon>
        <taxon>fabids</taxon>
        <taxon>Cucurbitales</taxon>
        <taxon>Cucurbitaceae</taxon>
        <taxon>Benincaseae</taxon>
        <taxon>Cucumis</taxon>
    </lineage>
</organism>
<name>A0A5A7TAL8_CUCMM</name>
<protein>
    <submittedName>
        <fullName evidence="4">Transposon Ty3-G Gag-Pol polyprotein</fullName>
    </submittedName>
</protein>